<comment type="caution">
    <text evidence="2">The sequence shown here is derived from an EMBL/GenBank/DDBJ whole genome shotgun (WGS) entry which is preliminary data.</text>
</comment>
<keyword evidence="3" id="KW-1185">Reference proteome</keyword>
<organism evidence="2 3">
    <name type="scientific">Rhizophagus irregularis</name>
    <dbReference type="NCBI Taxonomy" id="588596"/>
    <lineage>
        <taxon>Eukaryota</taxon>
        <taxon>Fungi</taxon>
        <taxon>Fungi incertae sedis</taxon>
        <taxon>Mucoromycota</taxon>
        <taxon>Glomeromycotina</taxon>
        <taxon>Glomeromycetes</taxon>
        <taxon>Glomerales</taxon>
        <taxon>Glomeraceae</taxon>
        <taxon>Rhizophagus</taxon>
    </lineage>
</organism>
<dbReference type="EMBL" id="LLXI01000931">
    <property type="protein sequence ID" value="PKY50874.1"/>
    <property type="molecule type" value="Genomic_DNA"/>
</dbReference>
<sequence>MSAMLKSSQKYFMNEDTPTTPPLASQAIVHRRDRKDNKDRLNTDVQRPYYKEYSRLRFDIVHSPQQIERWNRITRSTLNLEHKKPIISHLPSGNSPRPLVFKQIHHVPEKFLPTLH</sequence>
<feature type="compositionally biased region" description="Polar residues" evidence="1">
    <location>
        <begin position="1"/>
        <end position="11"/>
    </location>
</feature>
<accession>A0A2I1GWG7</accession>
<gene>
    <name evidence="2" type="ORF">RhiirA4_467566</name>
</gene>
<protein>
    <submittedName>
        <fullName evidence="2">Uncharacterized protein</fullName>
    </submittedName>
</protein>
<name>A0A2I1GWG7_9GLOM</name>
<dbReference type="Proteomes" id="UP000234323">
    <property type="component" value="Unassembled WGS sequence"/>
</dbReference>
<evidence type="ECO:0000256" key="1">
    <source>
        <dbReference type="SAM" id="MobiDB-lite"/>
    </source>
</evidence>
<proteinExistence type="predicted"/>
<feature type="region of interest" description="Disordered" evidence="1">
    <location>
        <begin position="1"/>
        <end position="42"/>
    </location>
</feature>
<reference evidence="2 3" key="1">
    <citation type="submission" date="2015-10" db="EMBL/GenBank/DDBJ databases">
        <title>Genome analyses suggest a sexual origin of heterokaryosis in a supposedly ancient asexual fungus.</title>
        <authorList>
            <person name="Ropars J."/>
            <person name="Sedzielewska K."/>
            <person name="Noel J."/>
            <person name="Charron P."/>
            <person name="Farinelli L."/>
            <person name="Marton T."/>
            <person name="Kruger M."/>
            <person name="Pelin A."/>
            <person name="Brachmann A."/>
            <person name="Corradi N."/>
        </authorList>
    </citation>
    <scope>NUCLEOTIDE SEQUENCE [LARGE SCALE GENOMIC DNA]</scope>
    <source>
        <strain evidence="2 3">A4</strain>
    </source>
</reference>
<dbReference type="AlphaFoldDB" id="A0A2I1GWG7"/>
<evidence type="ECO:0000313" key="3">
    <source>
        <dbReference type="Proteomes" id="UP000234323"/>
    </source>
</evidence>
<evidence type="ECO:0000313" key="2">
    <source>
        <dbReference type="EMBL" id="PKY50874.1"/>
    </source>
</evidence>